<evidence type="ECO:0000313" key="2">
    <source>
        <dbReference type="Proteomes" id="UP001079672"/>
    </source>
</evidence>
<proteinExistence type="predicted"/>
<dbReference type="AlphaFoldDB" id="A0A9Q4PA89"/>
<gene>
    <name evidence="1" type="ORF">O1433_11935</name>
</gene>
<dbReference type="Proteomes" id="UP001079672">
    <property type="component" value="Unassembled WGS sequence"/>
</dbReference>
<comment type="caution">
    <text evidence="1">The sequence shown here is derived from an EMBL/GenBank/DDBJ whole genome shotgun (WGS) entry which is preliminary data.</text>
</comment>
<dbReference type="EMBL" id="JAPTZU010000006">
    <property type="protein sequence ID" value="MCZ2688207.1"/>
    <property type="molecule type" value="Genomic_DNA"/>
</dbReference>
<dbReference type="RefSeq" id="WP_032539695.1">
    <property type="nucleotide sequence ID" value="NZ_CP037440.1"/>
</dbReference>
<protein>
    <submittedName>
        <fullName evidence="1">Uncharacterized protein</fullName>
    </submittedName>
</protein>
<evidence type="ECO:0000313" key="1">
    <source>
        <dbReference type="EMBL" id="MCZ2688207.1"/>
    </source>
</evidence>
<organism evidence="1 2">
    <name type="scientific">Bacteroides fragilis</name>
    <dbReference type="NCBI Taxonomy" id="817"/>
    <lineage>
        <taxon>Bacteria</taxon>
        <taxon>Pseudomonadati</taxon>
        <taxon>Bacteroidota</taxon>
        <taxon>Bacteroidia</taxon>
        <taxon>Bacteroidales</taxon>
        <taxon>Bacteroidaceae</taxon>
        <taxon>Bacteroides</taxon>
    </lineage>
</organism>
<name>A0A9Q4PA89_BACFG</name>
<sequence length="236" mass="27322">MNYMGRLAELWERIPEQLPERIKERGYMVSVNQEKKDILITGINPSFRERQDCTGHYAFDFRKDILENPKGDRYWTPLKRMLCSGEIDLRPQAAYLDLFCHRDKEQSSLRKEILSCDGGVAFIAEQLNIAQHVIEEIVVPKIIVVSNREAAAYWGKLAERGCIWMGYKLKHIEDLSCGELYQVEGLLESEERIALEIKESNLKGSLILFSSYACYTPKEKRPTAEKLQELLTQCPM</sequence>
<reference evidence="1" key="1">
    <citation type="submission" date="2022-12" db="EMBL/GenBank/DDBJ databases">
        <title>Development of a Multilocus Sequence Typing Scheme for Bacteroides fragilis Based on Whole Genome Sequencing Data and Clinical Application.</title>
        <authorList>
            <person name="Nielsen F.D."/>
            <person name="Justesen U.S."/>
        </authorList>
    </citation>
    <scope>NUCLEOTIDE SEQUENCE</scope>
    <source>
        <strain evidence="1">BF_AM_ODE_DK_2015_4</strain>
    </source>
</reference>
<accession>A0A9Q4PA89</accession>